<protein>
    <submittedName>
        <fullName evidence="2">YHYH protein</fullName>
    </submittedName>
</protein>
<dbReference type="PROSITE" id="PS51257">
    <property type="entry name" value="PROKAR_LIPOPROTEIN"/>
    <property type="match status" value="1"/>
</dbReference>
<feature type="domain" description="YHYH" evidence="1">
    <location>
        <begin position="126"/>
        <end position="220"/>
    </location>
</feature>
<dbReference type="OrthoDB" id="338980at2"/>
<dbReference type="Pfam" id="PF14240">
    <property type="entry name" value="YHYH"/>
    <property type="match status" value="1"/>
</dbReference>
<sequence length="276" mass="29537">MKMINKLLAVLLVLTVVSGCKKKESKDDTALLAILALQSNTTCKTETLNTGGPSCQTCFGSDVPSWITDNFHCVTVTKSGTNYLFKTTNLPPHKSAYYSTSTGYNESMGAGRTKNPNNISSQNITLTIPATPTYVSSGLDSTAGIDSVGITVYGVVIFNNQAAPGDSLATEYQTMDQSEGHPQNAGKYHYHTEPYKITSDDSKLVGIMLDGYPIYGKRSQSGSYPTLDGTTNTTSCTTTHFPSGTYCYHVGHSGTNTGVDTYMIATSFRGRKGSSN</sequence>
<evidence type="ECO:0000259" key="1">
    <source>
        <dbReference type="Pfam" id="PF14240"/>
    </source>
</evidence>
<accession>A0A4R9M208</accession>
<reference evidence="2" key="1">
    <citation type="journal article" date="2019" name="PLoS Negl. Trop. Dis.">
        <title>Revisiting the worldwide diversity of Leptospira species in the environment.</title>
        <authorList>
            <person name="Vincent A.T."/>
            <person name="Schiettekatte O."/>
            <person name="Bourhy P."/>
            <person name="Veyrier F.J."/>
            <person name="Picardeau M."/>
        </authorList>
    </citation>
    <scope>NUCLEOTIDE SEQUENCE [LARGE SCALE GENOMIC DNA]</scope>
    <source>
        <strain evidence="2">201300427</strain>
    </source>
</reference>
<comment type="caution">
    <text evidence="2">The sequence shown here is derived from an EMBL/GenBank/DDBJ whole genome shotgun (WGS) entry which is preliminary data.</text>
</comment>
<dbReference type="Proteomes" id="UP000298058">
    <property type="component" value="Unassembled WGS sequence"/>
</dbReference>
<keyword evidence="3" id="KW-1185">Reference proteome</keyword>
<dbReference type="EMBL" id="RQHW01000018">
    <property type="protein sequence ID" value="TGN19991.1"/>
    <property type="molecule type" value="Genomic_DNA"/>
</dbReference>
<proteinExistence type="predicted"/>
<name>A0A4R9M208_9LEPT</name>
<evidence type="ECO:0000313" key="3">
    <source>
        <dbReference type="Proteomes" id="UP000298058"/>
    </source>
</evidence>
<dbReference type="AlphaFoldDB" id="A0A4R9M208"/>
<dbReference type="InterPro" id="IPR025924">
    <property type="entry name" value="YHYH_dom"/>
</dbReference>
<organism evidence="2 3">
    <name type="scientific">Leptospira idonii</name>
    <dbReference type="NCBI Taxonomy" id="1193500"/>
    <lineage>
        <taxon>Bacteria</taxon>
        <taxon>Pseudomonadati</taxon>
        <taxon>Spirochaetota</taxon>
        <taxon>Spirochaetia</taxon>
        <taxon>Leptospirales</taxon>
        <taxon>Leptospiraceae</taxon>
        <taxon>Leptospira</taxon>
    </lineage>
</organism>
<gene>
    <name evidence="2" type="ORF">EHS15_06345</name>
</gene>
<evidence type="ECO:0000313" key="2">
    <source>
        <dbReference type="EMBL" id="TGN19991.1"/>
    </source>
</evidence>